<dbReference type="Proteomes" id="UP000759103">
    <property type="component" value="Unassembled WGS sequence"/>
</dbReference>
<evidence type="ECO:0000256" key="3">
    <source>
        <dbReference type="PROSITE-ProRule" id="PRU00284"/>
    </source>
</evidence>
<keyword evidence="1" id="KW-0145">Chemotaxis</keyword>
<dbReference type="RefSeq" id="WP_219749354.1">
    <property type="nucleotide sequence ID" value="NZ_JAHXZN010000005.1"/>
</dbReference>
<comment type="caution">
    <text evidence="8">The sequence shown here is derived from an EMBL/GenBank/DDBJ whole genome shotgun (WGS) entry which is preliminary data.</text>
</comment>
<feature type="transmembrane region" description="Helical" evidence="5">
    <location>
        <begin position="7"/>
        <end position="31"/>
    </location>
</feature>
<dbReference type="SMART" id="SM00283">
    <property type="entry name" value="MA"/>
    <property type="match status" value="1"/>
</dbReference>
<feature type="region of interest" description="Disordered" evidence="4">
    <location>
        <begin position="568"/>
        <end position="612"/>
    </location>
</feature>
<keyword evidence="9" id="KW-1185">Reference proteome</keyword>
<dbReference type="SMART" id="SM00304">
    <property type="entry name" value="HAMP"/>
    <property type="match status" value="2"/>
</dbReference>
<dbReference type="SUPFAM" id="SSF158472">
    <property type="entry name" value="HAMP domain-like"/>
    <property type="match status" value="1"/>
</dbReference>
<evidence type="ECO:0000256" key="2">
    <source>
        <dbReference type="ARBA" id="ARBA00029447"/>
    </source>
</evidence>
<dbReference type="PANTHER" id="PTHR43531:SF11">
    <property type="entry name" value="METHYL-ACCEPTING CHEMOTAXIS PROTEIN 3"/>
    <property type="match status" value="1"/>
</dbReference>
<dbReference type="Pfam" id="PF05227">
    <property type="entry name" value="CHASE3"/>
    <property type="match status" value="1"/>
</dbReference>
<dbReference type="InterPro" id="IPR004089">
    <property type="entry name" value="MCPsignal_dom"/>
</dbReference>
<keyword evidence="3" id="KW-0807">Transducer</keyword>
<dbReference type="PROSITE" id="PS50885">
    <property type="entry name" value="HAMP"/>
    <property type="match status" value="2"/>
</dbReference>
<gene>
    <name evidence="8" type="ORF">KZ820_14680</name>
</gene>
<dbReference type="Pfam" id="PF00672">
    <property type="entry name" value="HAMP"/>
    <property type="match status" value="1"/>
</dbReference>
<evidence type="ECO:0000256" key="5">
    <source>
        <dbReference type="SAM" id="Phobius"/>
    </source>
</evidence>
<sequence length="612" mass="65427">MSIPRKLAVSFFVIIGTAAVMLAVFFANVWMIRDATEDNNRAQTIYAKALTLETSLLRENSQLRGYLVTGEKSYLKSYDEARTEYDRAAAELGPMLTDPTEHRLFETGRGEAMKWRRDWSDRLVAMVKAGKREAAEQVVRDAGKAVLTSAAILPLRDVRDRETEAMQRNAARQANALGRATVALVIGGLVLIAVAVVLAVMLSRSIARPISALTRRMADLANGKLDVSVPAHRRDELGDMARAVIVFRDAARAKLTADTEREQAMTAIGEGLRRLAQADLTARLTDVPRSFEQIAHDFNDAVGKLSDLTKNVRGSVHTIKRNADEISQSARALSGRSEQQAASLRETAAAMDEITATVRTGATNAANANSAMAEARSEAEQGGAVVRQSVRAMNGIDQASREIADIISVIDGIAFQTNLLALNAGVEAARAGDAGRGFAVVASEVRALAQRSADAASDVKSRILSAIEHVQSGVELVDATGKALDRIIERVVSVSTIMGTIARSADDQAQSLGQVNIAIAEMDSVTQQNAAMVEESTAASQMLAHEAEQLAGAVAIFTIEQAAAPGPTRVARTASAPARETRPVAASRPPRGPIRLVAKSGPMLKEDDWSSF</sequence>
<feature type="domain" description="HAMP" evidence="7">
    <location>
        <begin position="263"/>
        <end position="310"/>
    </location>
</feature>
<dbReference type="EMBL" id="JAHXZN010000005">
    <property type="protein sequence ID" value="MBW6531984.1"/>
    <property type="molecule type" value="Genomic_DNA"/>
</dbReference>
<evidence type="ECO:0000256" key="1">
    <source>
        <dbReference type="ARBA" id="ARBA00022500"/>
    </source>
</evidence>
<feature type="domain" description="Methyl-accepting transducer" evidence="6">
    <location>
        <begin position="315"/>
        <end position="544"/>
    </location>
</feature>
<name>A0ABS7BQU6_9SPHN</name>
<dbReference type="PROSITE" id="PS50111">
    <property type="entry name" value="CHEMOTAXIS_TRANSDUC_2"/>
    <property type="match status" value="1"/>
</dbReference>
<dbReference type="SUPFAM" id="SSF58104">
    <property type="entry name" value="Methyl-accepting chemotaxis protein (MCP) signaling domain"/>
    <property type="match status" value="1"/>
</dbReference>
<protein>
    <submittedName>
        <fullName evidence="8">CHASE3 domain-containing protein</fullName>
    </submittedName>
</protein>
<dbReference type="InterPro" id="IPR051310">
    <property type="entry name" value="MCP_chemotaxis"/>
</dbReference>
<dbReference type="CDD" id="cd06225">
    <property type="entry name" value="HAMP"/>
    <property type="match status" value="1"/>
</dbReference>
<dbReference type="CDD" id="cd11386">
    <property type="entry name" value="MCP_signal"/>
    <property type="match status" value="1"/>
</dbReference>
<organism evidence="8 9">
    <name type="scientific">Sphingomonas citri</name>
    <dbReference type="NCBI Taxonomy" id="2862499"/>
    <lineage>
        <taxon>Bacteria</taxon>
        <taxon>Pseudomonadati</taxon>
        <taxon>Pseudomonadota</taxon>
        <taxon>Alphaproteobacteria</taxon>
        <taxon>Sphingomonadales</taxon>
        <taxon>Sphingomonadaceae</taxon>
        <taxon>Sphingomonas</taxon>
    </lineage>
</organism>
<dbReference type="InterPro" id="IPR007891">
    <property type="entry name" value="CHASE3"/>
</dbReference>
<dbReference type="Gene3D" id="1.10.287.950">
    <property type="entry name" value="Methyl-accepting chemotaxis protein"/>
    <property type="match status" value="1"/>
</dbReference>
<evidence type="ECO:0000256" key="4">
    <source>
        <dbReference type="SAM" id="MobiDB-lite"/>
    </source>
</evidence>
<evidence type="ECO:0000259" key="6">
    <source>
        <dbReference type="PROSITE" id="PS50111"/>
    </source>
</evidence>
<dbReference type="Pfam" id="PF00015">
    <property type="entry name" value="MCPsignal"/>
    <property type="match status" value="1"/>
</dbReference>
<dbReference type="Gene3D" id="6.10.340.10">
    <property type="match status" value="1"/>
</dbReference>
<keyword evidence="5" id="KW-0812">Transmembrane</keyword>
<evidence type="ECO:0000313" key="9">
    <source>
        <dbReference type="Proteomes" id="UP000759103"/>
    </source>
</evidence>
<evidence type="ECO:0000259" key="7">
    <source>
        <dbReference type="PROSITE" id="PS50885"/>
    </source>
</evidence>
<dbReference type="PANTHER" id="PTHR43531">
    <property type="entry name" value="PROTEIN ICFG"/>
    <property type="match status" value="1"/>
</dbReference>
<feature type="domain" description="HAMP" evidence="7">
    <location>
        <begin position="204"/>
        <end position="256"/>
    </location>
</feature>
<reference evidence="8 9" key="1">
    <citation type="submission" date="2021-07" db="EMBL/GenBank/DDBJ databases">
        <title>Sphingomonas sp.</title>
        <authorList>
            <person name="Feng G."/>
            <person name="Li J."/>
            <person name="Pan M."/>
        </authorList>
    </citation>
    <scope>NUCLEOTIDE SEQUENCE [LARGE SCALE GENOMIC DNA]</scope>
    <source>
        <strain evidence="8 9">RRHST34</strain>
    </source>
</reference>
<accession>A0ABS7BQU6</accession>
<feature type="transmembrane region" description="Helical" evidence="5">
    <location>
        <begin position="182"/>
        <end position="207"/>
    </location>
</feature>
<proteinExistence type="inferred from homology"/>
<keyword evidence="5" id="KW-1133">Transmembrane helix</keyword>
<keyword evidence="5" id="KW-0472">Membrane</keyword>
<comment type="similarity">
    <text evidence="2">Belongs to the methyl-accepting chemotaxis (MCP) protein family.</text>
</comment>
<evidence type="ECO:0000313" key="8">
    <source>
        <dbReference type="EMBL" id="MBW6531984.1"/>
    </source>
</evidence>
<dbReference type="InterPro" id="IPR003660">
    <property type="entry name" value="HAMP_dom"/>
</dbReference>